<dbReference type="AlphaFoldDB" id="A0AAC8QCB9"/>
<feature type="transmembrane region" description="Helical" evidence="1">
    <location>
        <begin position="6"/>
        <end position="28"/>
    </location>
</feature>
<dbReference type="Proteomes" id="UP000256345">
    <property type="component" value="Unassembled WGS sequence"/>
</dbReference>
<organism evidence="2 4">
    <name type="scientific">Archangium gephyra</name>
    <dbReference type="NCBI Taxonomy" id="48"/>
    <lineage>
        <taxon>Bacteria</taxon>
        <taxon>Pseudomonadati</taxon>
        <taxon>Myxococcota</taxon>
        <taxon>Myxococcia</taxon>
        <taxon>Myxococcales</taxon>
        <taxon>Cystobacterineae</taxon>
        <taxon>Archangiaceae</taxon>
        <taxon>Archangium</taxon>
    </lineage>
</organism>
<reference evidence="2 4" key="1">
    <citation type="submission" date="2015-05" db="EMBL/GenBank/DDBJ databases">
        <title>Genome assembly of Archangium gephyra DSM 2261.</title>
        <authorList>
            <person name="Sharma G."/>
            <person name="Subramanian S."/>
        </authorList>
    </citation>
    <scope>NUCLEOTIDE SEQUENCE [LARGE SCALE GENOMIC DNA]</scope>
    <source>
        <strain evidence="2 4">DSM 2261</strain>
    </source>
</reference>
<accession>A0AAC8QCB9</accession>
<name>A0AAC8QCB9_9BACT</name>
<proteinExistence type="predicted"/>
<evidence type="ECO:0000313" key="2">
    <source>
        <dbReference type="EMBL" id="AKJ05050.1"/>
    </source>
</evidence>
<sequence>MSWLLRMVLVVAVALIPGAFVLLLAYVATRTMRHRWQQARLQAQTRGTRVSLREVVATVEFKDLVRQARAAL</sequence>
<keyword evidence="5" id="KW-1185">Reference proteome</keyword>
<protein>
    <submittedName>
        <fullName evidence="2">Uncharacterized protein</fullName>
    </submittedName>
</protein>
<reference evidence="3 5" key="2">
    <citation type="submission" date="2018-08" db="EMBL/GenBank/DDBJ databases">
        <title>Genomic Encyclopedia of Archaeal and Bacterial Type Strains, Phase II (KMG-II): from individual species to whole genera.</title>
        <authorList>
            <person name="Goeker M."/>
        </authorList>
    </citation>
    <scope>NUCLEOTIDE SEQUENCE [LARGE SCALE GENOMIC DNA]</scope>
    <source>
        <strain evidence="3 5">DSM 2261</strain>
    </source>
</reference>
<gene>
    <name evidence="2" type="ORF">AA314_06676</name>
    <name evidence="3" type="ORF">ATI61_102121</name>
</gene>
<keyword evidence="1" id="KW-1133">Transmembrane helix</keyword>
<evidence type="ECO:0000313" key="3">
    <source>
        <dbReference type="EMBL" id="REG35753.1"/>
    </source>
</evidence>
<evidence type="ECO:0000313" key="4">
    <source>
        <dbReference type="Proteomes" id="UP000035579"/>
    </source>
</evidence>
<keyword evidence="1" id="KW-0812">Transmembrane</keyword>
<evidence type="ECO:0000313" key="5">
    <source>
        <dbReference type="Proteomes" id="UP000256345"/>
    </source>
</evidence>
<evidence type="ECO:0000256" key="1">
    <source>
        <dbReference type="SAM" id="Phobius"/>
    </source>
</evidence>
<dbReference type="RefSeq" id="WP_082175479.1">
    <property type="nucleotide sequence ID" value="NZ_CP011509.1"/>
</dbReference>
<dbReference type="EMBL" id="CP011509">
    <property type="protein sequence ID" value="AKJ05050.1"/>
    <property type="molecule type" value="Genomic_DNA"/>
</dbReference>
<dbReference type="Proteomes" id="UP000035579">
    <property type="component" value="Chromosome"/>
</dbReference>
<keyword evidence="1" id="KW-0472">Membrane</keyword>
<dbReference type="EMBL" id="QUMU01000002">
    <property type="protein sequence ID" value="REG35753.1"/>
    <property type="molecule type" value="Genomic_DNA"/>
</dbReference>
<dbReference type="KEGG" id="age:AA314_06676"/>